<evidence type="ECO:0000313" key="3">
    <source>
        <dbReference type="Proteomes" id="UP000635142"/>
    </source>
</evidence>
<name>A0A927D465_9RHOB</name>
<reference evidence="2" key="1">
    <citation type="submission" date="2020-08" db="EMBL/GenBank/DDBJ databases">
        <title>Sulfitobacter aestuariivivens sp. nov., isolated from a tidal flat.</title>
        <authorList>
            <person name="Park S."/>
            <person name="Yoon J.-H."/>
        </authorList>
    </citation>
    <scope>NUCLEOTIDE SEQUENCE</scope>
    <source>
        <strain evidence="2">TSTF-M16</strain>
    </source>
</reference>
<comment type="caution">
    <text evidence="2">The sequence shown here is derived from an EMBL/GenBank/DDBJ whole genome shotgun (WGS) entry which is preliminary data.</text>
</comment>
<keyword evidence="3" id="KW-1185">Reference proteome</keyword>
<feature type="chain" id="PRO_5036950444" evidence="1">
    <location>
        <begin position="23"/>
        <end position="131"/>
    </location>
</feature>
<evidence type="ECO:0000256" key="1">
    <source>
        <dbReference type="SAM" id="SignalP"/>
    </source>
</evidence>
<dbReference type="RefSeq" id="WP_191073549.1">
    <property type="nucleotide sequence ID" value="NZ_JACTAG010000001.1"/>
</dbReference>
<proteinExistence type="predicted"/>
<feature type="signal peptide" evidence="1">
    <location>
        <begin position="1"/>
        <end position="22"/>
    </location>
</feature>
<organism evidence="2 3">
    <name type="scientific">Sulfitobacter aestuariivivens</name>
    <dbReference type="NCBI Taxonomy" id="2766981"/>
    <lineage>
        <taxon>Bacteria</taxon>
        <taxon>Pseudomonadati</taxon>
        <taxon>Pseudomonadota</taxon>
        <taxon>Alphaproteobacteria</taxon>
        <taxon>Rhodobacterales</taxon>
        <taxon>Roseobacteraceae</taxon>
        <taxon>Sulfitobacter</taxon>
    </lineage>
</organism>
<gene>
    <name evidence="2" type="ORF">H9Q16_01145</name>
</gene>
<dbReference type="AlphaFoldDB" id="A0A927D465"/>
<evidence type="ECO:0000313" key="2">
    <source>
        <dbReference type="EMBL" id="MBD3662521.1"/>
    </source>
</evidence>
<dbReference type="EMBL" id="JACTAG010000001">
    <property type="protein sequence ID" value="MBD3662521.1"/>
    <property type="molecule type" value="Genomic_DNA"/>
</dbReference>
<dbReference type="Proteomes" id="UP000635142">
    <property type="component" value="Unassembled WGS sequence"/>
</dbReference>
<protein>
    <submittedName>
        <fullName evidence="2">Uncharacterized protein</fullName>
    </submittedName>
</protein>
<sequence length="131" mass="13541">MKHSIFLISALALLAAPLSAQSLRVENRINVSAVAGGFSVATGGGFGARGMWCGAGEYAARVQGASGTTRVYVAQPRTSANRDAVVFTTDPAGLTPVRVFSVGASIRDAGANLSVDHARSFCHDFRLSSGR</sequence>
<accession>A0A927D465</accession>
<keyword evidence="1" id="KW-0732">Signal</keyword>